<protein>
    <submittedName>
        <fullName evidence="10">DUF421 domain-containing protein</fullName>
    </submittedName>
</protein>
<gene>
    <name evidence="10" type="ORF">JL111_08255</name>
</gene>
<dbReference type="InterPro" id="IPR007353">
    <property type="entry name" value="DUF421"/>
</dbReference>
<dbReference type="Gene3D" id="3.30.240.20">
    <property type="entry name" value="bsu07140 like domains"/>
    <property type="match status" value="1"/>
</dbReference>
<keyword evidence="4 7" id="KW-0812">Transmembrane</keyword>
<sequence>MDQPIFFDTWASLGRVILVGTLAYAGLVVMLRVSGKRTLSKMNAFDLIVTVALGSTLATVLLNRSVPLVEGLAAFALLVGLQYVITWLSVRSDQFQDLIKAEPTVLISKGKPVPGALTRQRVTMEEIRAAMRQSGHAELNSDITVVLETDGSLSILAHGGDG</sequence>
<dbReference type="PANTHER" id="PTHR34582">
    <property type="entry name" value="UPF0702 TRANSMEMBRANE PROTEIN YCAP"/>
    <property type="match status" value="1"/>
</dbReference>
<feature type="domain" description="YetF C-terminal" evidence="8">
    <location>
        <begin position="91"/>
        <end position="158"/>
    </location>
</feature>
<keyword evidence="11" id="KW-1185">Reference proteome</keyword>
<accession>A0ABS1S443</accession>
<dbReference type="EMBL" id="JAESHT010000005">
    <property type="protein sequence ID" value="MBL3673478.1"/>
    <property type="molecule type" value="Genomic_DNA"/>
</dbReference>
<keyword evidence="6 7" id="KW-0472">Membrane</keyword>
<proteinExistence type="inferred from homology"/>
<evidence type="ECO:0000313" key="11">
    <source>
        <dbReference type="Proteomes" id="UP000644749"/>
    </source>
</evidence>
<evidence type="ECO:0000313" key="10">
    <source>
        <dbReference type="EMBL" id="MBL3673478.1"/>
    </source>
</evidence>
<dbReference type="RefSeq" id="WP_191309365.1">
    <property type="nucleotide sequence ID" value="NZ_BNCL01000005.1"/>
</dbReference>
<keyword evidence="3" id="KW-1003">Cell membrane</keyword>
<evidence type="ECO:0000259" key="9">
    <source>
        <dbReference type="Pfam" id="PF20730"/>
    </source>
</evidence>
<evidence type="ECO:0000256" key="1">
    <source>
        <dbReference type="ARBA" id="ARBA00004651"/>
    </source>
</evidence>
<comment type="caution">
    <text evidence="10">The sequence shown here is derived from an EMBL/GenBank/DDBJ whole genome shotgun (WGS) entry which is preliminary data.</text>
</comment>
<comment type="subcellular location">
    <subcellularLocation>
        <location evidence="1">Cell membrane</location>
        <topology evidence="1">Multi-pass membrane protein</topology>
    </subcellularLocation>
</comment>
<dbReference type="Pfam" id="PF04239">
    <property type="entry name" value="DUF421"/>
    <property type="match status" value="1"/>
</dbReference>
<organism evidence="10 11">
    <name type="scientific">Paracoccus aerius</name>
    <dbReference type="NCBI Taxonomy" id="1915382"/>
    <lineage>
        <taxon>Bacteria</taxon>
        <taxon>Pseudomonadati</taxon>
        <taxon>Pseudomonadota</taxon>
        <taxon>Alphaproteobacteria</taxon>
        <taxon>Rhodobacterales</taxon>
        <taxon>Paracoccaceae</taxon>
        <taxon>Paracoccus</taxon>
    </lineage>
</organism>
<comment type="similarity">
    <text evidence="2">Belongs to the UPF0702 family.</text>
</comment>
<dbReference type="Pfam" id="PF20730">
    <property type="entry name" value="YetF_N"/>
    <property type="match status" value="1"/>
</dbReference>
<evidence type="ECO:0000256" key="2">
    <source>
        <dbReference type="ARBA" id="ARBA00006448"/>
    </source>
</evidence>
<feature type="domain" description="YetF-like N-terminal transmembrane" evidence="9">
    <location>
        <begin position="22"/>
        <end position="88"/>
    </location>
</feature>
<evidence type="ECO:0000259" key="8">
    <source>
        <dbReference type="Pfam" id="PF04239"/>
    </source>
</evidence>
<evidence type="ECO:0000256" key="3">
    <source>
        <dbReference type="ARBA" id="ARBA00022475"/>
    </source>
</evidence>
<feature type="transmembrane region" description="Helical" evidence="7">
    <location>
        <begin position="68"/>
        <end position="90"/>
    </location>
</feature>
<evidence type="ECO:0000256" key="7">
    <source>
        <dbReference type="SAM" id="Phobius"/>
    </source>
</evidence>
<dbReference type="Proteomes" id="UP000644749">
    <property type="component" value="Unassembled WGS sequence"/>
</dbReference>
<feature type="transmembrane region" description="Helical" evidence="7">
    <location>
        <begin position="12"/>
        <end position="31"/>
    </location>
</feature>
<dbReference type="InterPro" id="IPR023090">
    <property type="entry name" value="UPF0702_alpha/beta_dom_sf"/>
</dbReference>
<dbReference type="PANTHER" id="PTHR34582:SF6">
    <property type="entry name" value="UPF0702 TRANSMEMBRANE PROTEIN YCAP"/>
    <property type="match status" value="1"/>
</dbReference>
<dbReference type="InterPro" id="IPR048454">
    <property type="entry name" value="YetF_N"/>
</dbReference>
<reference evidence="10 11" key="1">
    <citation type="submission" date="2021-01" db="EMBL/GenBank/DDBJ databases">
        <title>011410 draft genome.</title>
        <authorList>
            <person name="Lang L."/>
        </authorList>
    </citation>
    <scope>NUCLEOTIDE SEQUENCE [LARGE SCALE GENOMIC DNA]</scope>
    <source>
        <strain evidence="10 11">KCTC 42845</strain>
    </source>
</reference>
<name>A0ABS1S443_9RHOB</name>
<feature type="transmembrane region" description="Helical" evidence="7">
    <location>
        <begin position="43"/>
        <end position="62"/>
    </location>
</feature>
<evidence type="ECO:0000256" key="6">
    <source>
        <dbReference type="ARBA" id="ARBA00023136"/>
    </source>
</evidence>
<evidence type="ECO:0000256" key="5">
    <source>
        <dbReference type="ARBA" id="ARBA00022989"/>
    </source>
</evidence>
<keyword evidence="5 7" id="KW-1133">Transmembrane helix</keyword>
<evidence type="ECO:0000256" key="4">
    <source>
        <dbReference type="ARBA" id="ARBA00022692"/>
    </source>
</evidence>